<dbReference type="PANTHER" id="PTHR30055">
    <property type="entry name" value="HTH-TYPE TRANSCRIPTIONAL REGULATOR RUTR"/>
    <property type="match status" value="1"/>
</dbReference>
<evidence type="ECO:0000256" key="5">
    <source>
        <dbReference type="PROSITE-ProRule" id="PRU00335"/>
    </source>
</evidence>
<dbReference type="Gene3D" id="1.10.10.60">
    <property type="entry name" value="Homeodomain-like"/>
    <property type="match status" value="1"/>
</dbReference>
<feature type="domain" description="HTH tetR-type" evidence="6">
    <location>
        <begin position="13"/>
        <end position="73"/>
    </location>
</feature>
<evidence type="ECO:0000256" key="4">
    <source>
        <dbReference type="ARBA" id="ARBA00023163"/>
    </source>
</evidence>
<dbReference type="Pfam" id="PF00440">
    <property type="entry name" value="TetR_N"/>
    <property type="match status" value="1"/>
</dbReference>
<dbReference type="InterPro" id="IPR003012">
    <property type="entry name" value="Tet_transcr_reg_TetR"/>
</dbReference>
<dbReference type="Proteomes" id="UP001589709">
    <property type="component" value="Unassembled WGS sequence"/>
</dbReference>
<organism evidence="7 8">
    <name type="scientific">Streptomyces cinereospinus</name>
    <dbReference type="NCBI Taxonomy" id="285561"/>
    <lineage>
        <taxon>Bacteria</taxon>
        <taxon>Bacillati</taxon>
        <taxon>Actinomycetota</taxon>
        <taxon>Actinomycetes</taxon>
        <taxon>Kitasatosporales</taxon>
        <taxon>Streptomycetaceae</taxon>
        <taxon>Streptomyces</taxon>
    </lineage>
</organism>
<dbReference type="InterPro" id="IPR036271">
    <property type="entry name" value="Tet_transcr_reg_TetR-rel_C_sf"/>
</dbReference>
<keyword evidence="3 5" id="KW-0238">DNA-binding</keyword>
<keyword evidence="2" id="KW-0805">Transcription regulation</keyword>
<keyword evidence="8" id="KW-1185">Reference proteome</keyword>
<evidence type="ECO:0000313" key="8">
    <source>
        <dbReference type="Proteomes" id="UP001589709"/>
    </source>
</evidence>
<keyword evidence="4" id="KW-0804">Transcription</keyword>
<dbReference type="Gene3D" id="1.10.357.10">
    <property type="entry name" value="Tetracycline Repressor, domain 2"/>
    <property type="match status" value="1"/>
</dbReference>
<dbReference type="InterPro" id="IPR004111">
    <property type="entry name" value="Repressor_TetR_C"/>
</dbReference>
<evidence type="ECO:0000259" key="6">
    <source>
        <dbReference type="PROSITE" id="PS50977"/>
    </source>
</evidence>
<dbReference type="PANTHER" id="PTHR30055:SF151">
    <property type="entry name" value="TRANSCRIPTIONAL REGULATORY PROTEIN"/>
    <property type="match status" value="1"/>
</dbReference>
<accession>A0ABV5N4B3</accession>
<evidence type="ECO:0000256" key="2">
    <source>
        <dbReference type="ARBA" id="ARBA00023015"/>
    </source>
</evidence>
<feature type="DNA-binding region" description="H-T-H motif" evidence="5">
    <location>
        <begin position="36"/>
        <end position="55"/>
    </location>
</feature>
<dbReference type="SUPFAM" id="SSF46689">
    <property type="entry name" value="Homeodomain-like"/>
    <property type="match status" value="1"/>
</dbReference>
<dbReference type="PROSITE" id="PS50977">
    <property type="entry name" value="HTH_TETR_2"/>
    <property type="match status" value="1"/>
</dbReference>
<protein>
    <submittedName>
        <fullName evidence="7">TetR/AcrR family transcriptional regulator</fullName>
    </submittedName>
</protein>
<dbReference type="SUPFAM" id="SSF48498">
    <property type="entry name" value="Tetracyclin repressor-like, C-terminal domain"/>
    <property type="match status" value="1"/>
</dbReference>
<dbReference type="Pfam" id="PF02909">
    <property type="entry name" value="TetR_C_1"/>
    <property type="match status" value="1"/>
</dbReference>
<gene>
    <name evidence="7" type="ORF">ACFF45_21035</name>
</gene>
<sequence length="225" mass="24678">MPPPRGRTGRPPVTSRAEILAAARRIIDREGWERLSVRRLAAELGIGATTLYHHIRDKEDLLLLLLDQHITRIGPPELPAEPRDRVITAATALHDALAAWPWAAEILTADGFIGLLDESALWMVEAVVAGADDHGCTPAQSVHVFRSIWYYTVGEVLVRARSPHRRADAGSPVHREVFDASRVPHLAAIGRRWPELAGRDTYPEGLRAFVDGLLAQAAADRARGG</sequence>
<dbReference type="EMBL" id="JBHMCY010000040">
    <property type="protein sequence ID" value="MFB9465133.1"/>
    <property type="molecule type" value="Genomic_DNA"/>
</dbReference>
<evidence type="ECO:0000256" key="1">
    <source>
        <dbReference type="ARBA" id="ARBA00022491"/>
    </source>
</evidence>
<dbReference type="InterPro" id="IPR050109">
    <property type="entry name" value="HTH-type_TetR-like_transc_reg"/>
</dbReference>
<comment type="caution">
    <text evidence="7">The sequence shown here is derived from an EMBL/GenBank/DDBJ whole genome shotgun (WGS) entry which is preliminary data.</text>
</comment>
<dbReference type="InterPro" id="IPR001647">
    <property type="entry name" value="HTH_TetR"/>
</dbReference>
<dbReference type="PRINTS" id="PR00400">
    <property type="entry name" value="TETREPRESSOR"/>
</dbReference>
<evidence type="ECO:0000313" key="7">
    <source>
        <dbReference type="EMBL" id="MFB9465133.1"/>
    </source>
</evidence>
<dbReference type="RefSeq" id="WP_381347966.1">
    <property type="nucleotide sequence ID" value="NZ_JBHMCY010000040.1"/>
</dbReference>
<dbReference type="PRINTS" id="PR00455">
    <property type="entry name" value="HTHTETR"/>
</dbReference>
<keyword evidence="1" id="KW-0678">Repressor</keyword>
<reference evidence="7 8" key="1">
    <citation type="submission" date="2024-09" db="EMBL/GenBank/DDBJ databases">
        <authorList>
            <person name="Sun Q."/>
            <person name="Mori K."/>
        </authorList>
    </citation>
    <scope>NUCLEOTIDE SEQUENCE [LARGE SCALE GENOMIC DNA]</scope>
    <source>
        <strain evidence="7 8">JCM 6917</strain>
    </source>
</reference>
<evidence type="ECO:0000256" key="3">
    <source>
        <dbReference type="ARBA" id="ARBA00023125"/>
    </source>
</evidence>
<dbReference type="InterPro" id="IPR009057">
    <property type="entry name" value="Homeodomain-like_sf"/>
</dbReference>
<proteinExistence type="predicted"/>
<name>A0ABV5N4B3_9ACTN</name>